<dbReference type="AlphaFoldDB" id="A0A225UGT4"/>
<gene>
    <name evidence="2" type="ORF">PHMEG_00039491</name>
</gene>
<evidence type="ECO:0000259" key="1">
    <source>
        <dbReference type="Pfam" id="PF22936"/>
    </source>
</evidence>
<reference evidence="3" key="1">
    <citation type="submission" date="2017-03" db="EMBL/GenBank/DDBJ databases">
        <title>Phytopthora megakarya and P. palmivora, two closely related causual agents of cacao black pod achieved similar genome size and gene model numbers by different mechanisms.</title>
        <authorList>
            <person name="Ali S."/>
            <person name="Shao J."/>
            <person name="Larry D.J."/>
            <person name="Kronmiller B."/>
            <person name="Shen D."/>
            <person name="Strem M.D."/>
            <person name="Melnick R.L."/>
            <person name="Guiltinan M.J."/>
            <person name="Tyler B.M."/>
            <person name="Meinhardt L.W."/>
            <person name="Bailey B.A."/>
        </authorList>
    </citation>
    <scope>NUCLEOTIDE SEQUENCE [LARGE SCALE GENOMIC DNA]</scope>
    <source>
        <strain evidence="3">zdho120</strain>
    </source>
</reference>
<sequence>EFPTRQFAHDRWYLDTRATSHMTNQKVDFVSYTSLSSTVRVGGKNWLEVVGVGTVKKEVLTTTGRCILLLRGVRYVPELQCSLFSVARQVAQTLCSEERVRCHFDEEDYADVILHLDRTTAHKDETNLYRFDLRSPSDMVKLAAFNVELSVELWHDRLGHPGRNVFNALFRHARWP</sequence>
<organism evidence="2 3">
    <name type="scientific">Phytophthora megakarya</name>
    <dbReference type="NCBI Taxonomy" id="4795"/>
    <lineage>
        <taxon>Eukaryota</taxon>
        <taxon>Sar</taxon>
        <taxon>Stramenopiles</taxon>
        <taxon>Oomycota</taxon>
        <taxon>Peronosporomycetes</taxon>
        <taxon>Peronosporales</taxon>
        <taxon>Peronosporaceae</taxon>
        <taxon>Phytophthora</taxon>
    </lineage>
</organism>
<accession>A0A225UGT4</accession>
<dbReference type="Pfam" id="PF22936">
    <property type="entry name" value="Pol_BBD"/>
    <property type="match status" value="1"/>
</dbReference>
<feature type="non-terminal residue" evidence="2">
    <location>
        <position position="1"/>
    </location>
</feature>
<protein>
    <submittedName>
        <fullName evidence="2">Pol Polyprotein</fullName>
    </submittedName>
</protein>
<evidence type="ECO:0000313" key="3">
    <source>
        <dbReference type="Proteomes" id="UP000198211"/>
    </source>
</evidence>
<dbReference type="EMBL" id="NBNE01019498">
    <property type="protein sequence ID" value="OWY91786.1"/>
    <property type="molecule type" value="Genomic_DNA"/>
</dbReference>
<dbReference type="Proteomes" id="UP000198211">
    <property type="component" value="Unassembled WGS sequence"/>
</dbReference>
<comment type="caution">
    <text evidence="2">The sequence shown here is derived from an EMBL/GenBank/DDBJ whole genome shotgun (WGS) entry which is preliminary data.</text>
</comment>
<dbReference type="InterPro" id="IPR054722">
    <property type="entry name" value="PolX-like_BBD"/>
</dbReference>
<feature type="domain" description="Retrovirus-related Pol polyprotein from transposon TNT 1-94-like beta-barrel" evidence="1">
    <location>
        <begin position="12"/>
        <end position="88"/>
    </location>
</feature>
<name>A0A225UGT4_9STRA</name>
<dbReference type="OrthoDB" id="125211at2759"/>
<keyword evidence="3" id="KW-1185">Reference proteome</keyword>
<proteinExistence type="predicted"/>
<evidence type="ECO:0000313" key="2">
    <source>
        <dbReference type="EMBL" id="OWY91786.1"/>
    </source>
</evidence>